<dbReference type="PANTHER" id="PTHR45625:SF4">
    <property type="entry name" value="PEPTIDYLPROLYL ISOMERASE DOMAIN AND WD REPEAT-CONTAINING PROTEIN 1"/>
    <property type="match status" value="1"/>
</dbReference>
<proteinExistence type="predicted"/>
<evidence type="ECO:0000256" key="2">
    <source>
        <dbReference type="ARBA" id="ARBA00023110"/>
    </source>
</evidence>
<dbReference type="CDD" id="cd00317">
    <property type="entry name" value="cyclophilin"/>
    <property type="match status" value="1"/>
</dbReference>
<dbReference type="InterPro" id="IPR044666">
    <property type="entry name" value="Cyclophilin_A-like"/>
</dbReference>
<dbReference type="AlphaFoldDB" id="A0A0F9HWK5"/>
<accession>A0A0F9HWK5</accession>
<sequence>MDINNTLELELRDGIVVIELLPDLAPKHVAQIKHLVKEKFYDGLVFHRVIDGFMVQGGSPTGDGTGSITTTLSAEFSDEPHVRGICSMARGPEVDSASCQFFIVLEDSSFLNEQYTVWGKVISGMEFVDNIKKGNSADNGMVENPDKIISMRLMADKEIKIV</sequence>
<evidence type="ECO:0000256" key="1">
    <source>
        <dbReference type="ARBA" id="ARBA00013194"/>
    </source>
</evidence>
<keyword evidence="3" id="KW-0413">Isomerase</keyword>
<gene>
    <name evidence="5" type="ORF">LCGC14_1733220</name>
</gene>
<dbReference type="InterPro" id="IPR002130">
    <property type="entry name" value="Cyclophilin-type_PPIase_dom"/>
</dbReference>
<dbReference type="PRINTS" id="PR00153">
    <property type="entry name" value="CSAPPISMRASE"/>
</dbReference>
<dbReference type="Pfam" id="PF00160">
    <property type="entry name" value="Pro_isomerase"/>
    <property type="match status" value="1"/>
</dbReference>
<dbReference type="InterPro" id="IPR024936">
    <property type="entry name" value="Cyclophilin-type_PPIase"/>
</dbReference>
<dbReference type="InterPro" id="IPR020892">
    <property type="entry name" value="Cyclophilin-type_PPIase_CS"/>
</dbReference>
<dbReference type="EC" id="5.2.1.8" evidence="1"/>
<reference evidence="5" key="1">
    <citation type="journal article" date="2015" name="Nature">
        <title>Complex archaea that bridge the gap between prokaryotes and eukaryotes.</title>
        <authorList>
            <person name="Spang A."/>
            <person name="Saw J.H."/>
            <person name="Jorgensen S.L."/>
            <person name="Zaremba-Niedzwiedzka K."/>
            <person name="Martijn J."/>
            <person name="Lind A.E."/>
            <person name="van Eijk R."/>
            <person name="Schleper C."/>
            <person name="Guy L."/>
            <person name="Ettema T.J."/>
        </authorList>
    </citation>
    <scope>NUCLEOTIDE SEQUENCE</scope>
</reference>
<dbReference type="EMBL" id="LAZR01015756">
    <property type="protein sequence ID" value="KKM07507.1"/>
    <property type="molecule type" value="Genomic_DNA"/>
</dbReference>
<dbReference type="PROSITE" id="PS00170">
    <property type="entry name" value="CSA_PPIASE_1"/>
    <property type="match status" value="1"/>
</dbReference>
<name>A0A0F9HWK5_9ZZZZ</name>
<dbReference type="GO" id="GO:0003755">
    <property type="term" value="F:peptidyl-prolyl cis-trans isomerase activity"/>
    <property type="evidence" value="ECO:0007669"/>
    <property type="project" value="UniProtKB-KW"/>
</dbReference>
<dbReference type="Gene3D" id="2.40.100.10">
    <property type="entry name" value="Cyclophilin-like"/>
    <property type="match status" value="1"/>
</dbReference>
<protein>
    <recommendedName>
        <fullName evidence="1">peptidylprolyl isomerase</fullName>
        <ecNumber evidence="1">5.2.1.8</ecNumber>
    </recommendedName>
</protein>
<evidence type="ECO:0000259" key="4">
    <source>
        <dbReference type="PROSITE" id="PS50072"/>
    </source>
</evidence>
<dbReference type="PANTHER" id="PTHR45625">
    <property type="entry name" value="PEPTIDYL-PROLYL CIS-TRANS ISOMERASE-RELATED"/>
    <property type="match status" value="1"/>
</dbReference>
<dbReference type="PIRSF" id="PIRSF001467">
    <property type="entry name" value="Peptidylpro_ismrse"/>
    <property type="match status" value="1"/>
</dbReference>
<feature type="domain" description="PPIase cyclophilin-type" evidence="4">
    <location>
        <begin position="14"/>
        <end position="151"/>
    </location>
</feature>
<keyword evidence="2" id="KW-0697">Rotamase</keyword>
<comment type="caution">
    <text evidence="5">The sequence shown here is derived from an EMBL/GenBank/DDBJ whole genome shotgun (WGS) entry which is preliminary data.</text>
</comment>
<evidence type="ECO:0000313" key="5">
    <source>
        <dbReference type="EMBL" id="KKM07507.1"/>
    </source>
</evidence>
<dbReference type="PROSITE" id="PS50072">
    <property type="entry name" value="CSA_PPIASE_2"/>
    <property type="match status" value="1"/>
</dbReference>
<evidence type="ECO:0000256" key="3">
    <source>
        <dbReference type="ARBA" id="ARBA00023235"/>
    </source>
</evidence>
<organism evidence="5">
    <name type="scientific">marine sediment metagenome</name>
    <dbReference type="NCBI Taxonomy" id="412755"/>
    <lineage>
        <taxon>unclassified sequences</taxon>
        <taxon>metagenomes</taxon>
        <taxon>ecological metagenomes</taxon>
    </lineage>
</organism>
<dbReference type="GO" id="GO:0006457">
    <property type="term" value="P:protein folding"/>
    <property type="evidence" value="ECO:0007669"/>
    <property type="project" value="InterPro"/>
</dbReference>
<dbReference type="InterPro" id="IPR029000">
    <property type="entry name" value="Cyclophilin-like_dom_sf"/>
</dbReference>
<dbReference type="SUPFAM" id="SSF50891">
    <property type="entry name" value="Cyclophilin-like"/>
    <property type="match status" value="1"/>
</dbReference>